<dbReference type="AlphaFoldDB" id="A0A7C8IMH6"/>
<evidence type="ECO:0000313" key="3">
    <source>
        <dbReference type="Proteomes" id="UP000481858"/>
    </source>
</evidence>
<dbReference type="Proteomes" id="UP000481858">
    <property type="component" value="Unassembled WGS sequence"/>
</dbReference>
<dbReference type="InParanoid" id="A0A7C8IMH6"/>
<organism evidence="2 3">
    <name type="scientific">Xylaria multiplex</name>
    <dbReference type="NCBI Taxonomy" id="323545"/>
    <lineage>
        <taxon>Eukaryota</taxon>
        <taxon>Fungi</taxon>
        <taxon>Dikarya</taxon>
        <taxon>Ascomycota</taxon>
        <taxon>Pezizomycotina</taxon>
        <taxon>Sordariomycetes</taxon>
        <taxon>Xylariomycetidae</taxon>
        <taxon>Xylariales</taxon>
        <taxon>Xylariaceae</taxon>
        <taxon>Xylaria</taxon>
    </lineage>
</organism>
<reference evidence="2 3" key="1">
    <citation type="submission" date="2019-12" db="EMBL/GenBank/DDBJ databases">
        <title>Draft genome sequence of the ascomycete Xylaria multiplex DSM 110363.</title>
        <authorList>
            <person name="Buettner E."/>
            <person name="Kellner H."/>
        </authorList>
    </citation>
    <scope>NUCLEOTIDE SEQUENCE [LARGE SCALE GENOMIC DNA]</scope>
    <source>
        <strain evidence="2 3">DSM 110363</strain>
    </source>
</reference>
<comment type="caution">
    <text evidence="2">The sequence shown here is derived from an EMBL/GenBank/DDBJ whole genome shotgun (WGS) entry which is preliminary data.</text>
</comment>
<sequence length="250" mass="27469">MDDRSQGKKGSSGYHGGDGSTSSRGYRRRGPLQNTPTYERRARSQTYDASQGAPFPNSDMIRSILEEPGRTYDREPCALPPIREVLPGLFNDTPSLQPGEEQTISHYHPPSPQISTTPEAESSAQQYTTTNSFRSPPTTTRQSVPSRRVDNYGASRDRHILPIPGSRRATMRERTSGDSVSRRVRWGFPPVVAGYSILGVVDTGGPAGSQDSLTSGEVITCGLCRQRTAYLPTPTLAYCSNCRALWSREE</sequence>
<evidence type="ECO:0000313" key="2">
    <source>
        <dbReference type="EMBL" id="KAF2967449.1"/>
    </source>
</evidence>
<protein>
    <submittedName>
        <fullName evidence="2">Uncharacterized protein</fullName>
    </submittedName>
</protein>
<evidence type="ECO:0000256" key="1">
    <source>
        <dbReference type="SAM" id="MobiDB-lite"/>
    </source>
</evidence>
<dbReference type="EMBL" id="WUBL01000067">
    <property type="protein sequence ID" value="KAF2967449.1"/>
    <property type="molecule type" value="Genomic_DNA"/>
</dbReference>
<feature type="compositionally biased region" description="Basic and acidic residues" evidence="1">
    <location>
        <begin position="64"/>
        <end position="76"/>
    </location>
</feature>
<accession>A0A7C8IMH6</accession>
<feature type="compositionally biased region" description="Polar residues" evidence="1">
    <location>
        <begin position="92"/>
        <end position="105"/>
    </location>
</feature>
<gene>
    <name evidence="2" type="ORF">GQX73_g6105</name>
</gene>
<name>A0A7C8IMH6_9PEZI</name>
<proteinExistence type="predicted"/>
<keyword evidence="3" id="KW-1185">Reference proteome</keyword>
<dbReference type="OrthoDB" id="10414843at2759"/>
<feature type="region of interest" description="Disordered" evidence="1">
    <location>
        <begin position="1"/>
        <end position="147"/>
    </location>
</feature>
<feature type="compositionally biased region" description="Polar residues" evidence="1">
    <location>
        <begin position="113"/>
        <end position="145"/>
    </location>
</feature>